<name>A0A2H1VJW4_SPOFR</name>
<evidence type="ECO:0000256" key="1">
    <source>
        <dbReference type="SAM" id="MobiDB-lite"/>
    </source>
</evidence>
<dbReference type="AlphaFoldDB" id="A0A2H1VJW4"/>
<proteinExistence type="predicted"/>
<reference evidence="2" key="1">
    <citation type="submission" date="2016-07" db="EMBL/GenBank/DDBJ databases">
        <authorList>
            <person name="Bretaudeau A."/>
        </authorList>
    </citation>
    <scope>NUCLEOTIDE SEQUENCE</scope>
    <source>
        <strain evidence="2">Rice</strain>
        <tissue evidence="2">Whole body</tissue>
    </source>
</reference>
<feature type="region of interest" description="Disordered" evidence="1">
    <location>
        <begin position="417"/>
        <end position="443"/>
    </location>
</feature>
<sequence>MLNRPSVGANHPMTSPALGEARGSVRLLLTKNHPVPSPAFRAGPPLNPLEFSALSWVRLQTYKFTFTSHPDLKQQFVDDIKSCAMRKSNLLHVVQRPRGISSNVFSRLGEAKGSVRFLLIKNHSVLTHAFQDESPVNLLSNPRLQIHNPTGPHLWSNGSSRRVRKTTLRTHEFGSGGAASQACSPSAVTVAGDRHAIPDARIVSPGAWVNLLGRTYLWWFDGSLRRAPHLSSPSADPRLRRLEIVPRGQRPHFFFIWEHQSMTSPTLGERECQTLTKNHPVHCFSSRSPGKPLGSLQLIKNHPVPTAAFRAGNPLGSSQLRIMYRPYWAPCRPLSVVPVNEQLDHLMVSNRRRPWTPETPFHHRTTRQSAKRHRFMIDIPPTCTKRFASSFLMRTAREWNSLPKSVFPDGRLKSYMYKEREREREREGERERERERERDLRPF</sequence>
<gene>
    <name evidence="2" type="ORF">SFRICE_019743</name>
</gene>
<protein>
    <submittedName>
        <fullName evidence="2">SFRICE_019743</fullName>
    </submittedName>
</protein>
<accession>A0A2H1VJW4</accession>
<organism evidence="2">
    <name type="scientific">Spodoptera frugiperda</name>
    <name type="common">Fall armyworm</name>
    <dbReference type="NCBI Taxonomy" id="7108"/>
    <lineage>
        <taxon>Eukaryota</taxon>
        <taxon>Metazoa</taxon>
        <taxon>Ecdysozoa</taxon>
        <taxon>Arthropoda</taxon>
        <taxon>Hexapoda</taxon>
        <taxon>Insecta</taxon>
        <taxon>Pterygota</taxon>
        <taxon>Neoptera</taxon>
        <taxon>Endopterygota</taxon>
        <taxon>Lepidoptera</taxon>
        <taxon>Glossata</taxon>
        <taxon>Ditrysia</taxon>
        <taxon>Noctuoidea</taxon>
        <taxon>Noctuidae</taxon>
        <taxon>Amphipyrinae</taxon>
        <taxon>Spodoptera</taxon>
    </lineage>
</organism>
<evidence type="ECO:0000313" key="2">
    <source>
        <dbReference type="EMBL" id="SOQ41139.1"/>
    </source>
</evidence>
<dbReference type="EMBL" id="ODYU01002968">
    <property type="protein sequence ID" value="SOQ41139.1"/>
    <property type="molecule type" value="Genomic_DNA"/>
</dbReference>